<protein>
    <recommendedName>
        <fullName evidence="3 8">Histidinol-phosphatase</fullName>
        <shortName evidence="8">HolPase</shortName>
        <ecNumber evidence="3 8">3.1.3.15</ecNumber>
    </recommendedName>
</protein>
<dbReference type="InterPro" id="IPR003141">
    <property type="entry name" value="Pol/His_phosphatase_N"/>
</dbReference>
<dbReference type="InterPro" id="IPR016195">
    <property type="entry name" value="Pol/histidinol_Pase-like"/>
</dbReference>
<evidence type="ECO:0000256" key="3">
    <source>
        <dbReference type="ARBA" id="ARBA00013085"/>
    </source>
</evidence>
<dbReference type="EC" id="3.1.3.15" evidence="3 8"/>
<accession>A0A6M4NPA7</accession>
<dbReference type="GO" id="GO:0004401">
    <property type="term" value="F:histidinol-phosphatase activity"/>
    <property type="evidence" value="ECO:0007669"/>
    <property type="project" value="UniProtKB-UniRule"/>
</dbReference>
<organism evidence="10">
    <name type="scientific">uncultured Alphaproteobacteria bacterium</name>
    <dbReference type="NCBI Taxonomy" id="91750"/>
    <lineage>
        <taxon>Bacteria</taxon>
        <taxon>Pseudomonadati</taxon>
        <taxon>Pseudomonadota</taxon>
        <taxon>Alphaproteobacteria</taxon>
        <taxon>environmental samples</taxon>
    </lineage>
</organism>
<feature type="domain" description="Polymerase/histidinol phosphatase N-terminal" evidence="9">
    <location>
        <begin position="5"/>
        <end position="102"/>
    </location>
</feature>
<dbReference type="PANTHER" id="PTHR21039:SF0">
    <property type="entry name" value="HISTIDINOL-PHOSPHATASE"/>
    <property type="match status" value="1"/>
</dbReference>
<dbReference type="Gene3D" id="3.20.20.140">
    <property type="entry name" value="Metal-dependent hydrolases"/>
    <property type="match status" value="1"/>
</dbReference>
<comment type="catalytic activity">
    <reaction evidence="7 8">
        <text>L-histidinol phosphate + H2O = L-histidinol + phosphate</text>
        <dbReference type="Rhea" id="RHEA:14465"/>
        <dbReference type="ChEBI" id="CHEBI:15377"/>
        <dbReference type="ChEBI" id="CHEBI:43474"/>
        <dbReference type="ChEBI" id="CHEBI:57699"/>
        <dbReference type="ChEBI" id="CHEBI:57980"/>
        <dbReference type="EC" id="3.1.3.15"/>
    </reaction>
</comment>
<keyword evidence="5 8" id="KW-0378">Hydrolase</keyword>
<evidence type="ECO:0000256" key="6">
    <source>
        <dbReference type="ARBA" id="ARBA00023102"/>
    </source>
</evidence>
<dbReference type="InterPro" id="IPR010140">
    <property type="entry name" value="Histidinol_P_phosphatase_HisJ"/>
</dbReference>
<dbReference type="SUPFAM" id="SSF89550">
    <property type="entry name" value="PHP domain-like"/>
    <property type="match status" value="1"/>
</dbReference>
<evidence type="ECO:0000256" key="5">
    <source>
        <dbReference type="ARBA" id="ARBA00022801"/>
    </source>
</evidence>
<evidence type="ECO:0000256" key="2">
    <source>
        <dbReference type="ARBA" id="ARBA00009152"/>
    </source>
</evidence>
<dbReference type="PANTHER" id="PTHR21039">
    <property type="entry name" value="HISTIDINOL PHOSPHATASE-RELATED"/>
    <property type="match status" value="1"/>
</dbReference>
<dbReference type="InterPro" id="IPR004013">
    <property type="entry name" value="PHP_dom"/>
</dbReference>
<evidence type="ECO:0000256" key="4">
    <source>
        <dbReference type="ARBA" id="ARBA00022605"/>
    </source>
</evidence>
<reference evidence="10" key="1">
    <citation type="submission" date="2020-01" db="EMBL/GenBank/DDBJ databases">
        <title>Gastrointestinal microbiota of LL stock colony Peromyscus leucopus.</title>
        <authorList>
            <person name="Milovic A."/>
            <person name="Bassam K."/>
            <person name="Keay E."/>
            <person name="Barbour A.G."/>
        </authorList>
    </citation>
    <scope>NUCLEOTIDE SEQUENCE</scope>
    <source>
        <strain evidence="10">LL90</strain>
    </source>
</reference>
<proteinExistence type="inferred from homology"/>
<dbReference type="Pfam" id="PF02811">
    <property type="entry name" value="PHP"/>
    <property type="match status" value="1"/>
</dbReference>
<dbReference type="AlphaFoldDB" id="A0A6M4NPA7"/>
<name>A0A6M4NPA7_9PROT</name>
<gene>
    <name evidence="10" type="ORF">PlAlph_2080</name>
</gene>
<dbReference type="GO" id="GO:0000105">
    <property type="term" value="P:L-histidine biosynthetic process"/>
    <property type="evidence" value="ECO:0007669"/>
    <property type="project" value="UniProtKB-UniRule"/>
</dbReference>
<dbReference type="EMBL" id="MN990729">
    <property type="protein sequence ID" value="QJR98204.1"/>
    <property type="molecule type" value="Genomic_DNA"/>
</dbReference>
<evidence type="ECO:0000313" key="10">
    <source>
        <dbReference type="EMBL" id="QJR98204.1"/>
    </source>
</evidence>
<evidence type="ECO:0000256" key="1">
    <source>
        <dbReference type="ARBA" id="ARBA00004970"/>
    </source>
</evidence>
<keyword evidence="4 8" id="KW-0028">Amino-acid biosynthesis</keyword>
<comment type="pathway">
    <text evidence="1 8">Amino-acid biosynthesis; L-histidine biosynthesis; L-histidine from 5-phospho-alpha-D-ribose 1-diphosphate: step 8/9.</text>
</comment>
<keyword evidence="6 8" id="KW-0368">Histidine biosynthesis</keyword>
<dbReference type="SMART" id="SM00481">
    <property type="entry name" value="POLIIIAc"/>
    <property type="match status" value="1"/>
</dbReference>
<evidence type="ECO:0000259" key="9">
    <source>
        <dbReference type="SMART" id="SM00481"/>
    </source>
</evidence>
<dbReference type="UniPathway" id="UPA00031">
    <property type="reaction ID" value="UER00013"/>
</dbReference>
<evidence type="ECO:0000256" key="8">
    <source>
        <dbReference type="RuleBase" id="RU366003"/>
    </source>
</evidence>
<comment type="similarity">
    <text evidence="2 8">Belongs to the PHP hydrolase family. HisK subfamily.</text>
</comment>
<dbReference type="GO" id="GO:0005737">
    <property type="term" value="C:cytoplasm"/>
    <property type="evidence" value="ECO:0007669"/>
    <property type="project" value="TreeGrafter"/>
</dbReference>
<sequence>MTQNFSYHTHTNFSDGKNTLEEMLNRAVELGWDEIGISDHLIVHKNIRNSRSWYRWQTEPHIYHSDFAEVYEAFSRHAEHIRKTAEKYPLKVRVGAEVDFFTYAGWQESFAQLREKLDMDYCISGNHFLFMDDACENLIDVKDIELLPLDIQKTALRRHFKTIGQATASGFFAFIAHLDYARKAAICQKGDFSEEKSELIKMLAAHNTATELSTKGLRKSDDFFPDSDMLKEIVANNIKLVISDDAHRVHELGFEFSKAEQVLSGLNYHNRWRFVEK</sequence>
<evidence type="ECO:0000256" key="7">
    <source>
        <dbReference type="ARBA" id="ARBA00049158"/>
    </source>
</evidence>